<evidence type="ECO:0000313" key="2">
    <source>
        <dbReference type="EMBL" id="GAK35286.1"/>
    </source>
</evidence>
<feature type="chain" id="PRO_5001659719" description="DUF3836 domain-containing protein" evidence="1">
    <location>
        <begin position="26"/>
        <end position="130"/>
    </location>
</feature>
<sequence>MKTKLFFKTIALFVFAFIGTMNINAKSDNNLVYNYEQKDGMMVAQTVYKQEGGSLSNYLKYNYKYDDQKRMVESETVKWNNIKNRWDNDMCIRYTYEGKTVTTEYYKWNGKKAQYVLVPEMTVTVDAPVM</sequence>
<evidence type="ECO:0008006" key="4">
    <source>
        <dbReference type="Google" id="ProtNLM"/>
    </source>
</evidence>
<dbReference type="OrthoDB" id="1028854at2"/>
<feature type="signal peptide" evidence="1">
    <location>
        <begin position="1"/>
        <end position="25"/>
    </location>
</feature>
<dbReference type="Gene3D" id="2.40.128.720">
    <property type="match status" value="1"/>
</dbReference>
<reference evidence="2 3" key="1">
    <citation type="journal article" date="2015" name="Microbes Environ.">
        <title>Distribution and evolution of nitrogen fixation genes in the phylum bacteroidetes.</title>
        <authorList>
            <person name="Inoue J."/>
            <person name="Oshima K."/>
            <person name="Suda W."/>
            <person name="Sakamoto M."/>
            <person name="Iino T."/>
            <person name="Noda S."/>
            <person name="Hongoh Y."/>
            <person name="Hattori M."/>
            <person name="Ohkuma M."/>
        </authorList>
    </citation>
    <scope>NUCLEOTIDE SEQUENCE [LARGE SCALE GENOMIC DNA]</scope>
    <source>
        <strain evidence="2 3">JCM 15093</strain>
    </source>
</reference>
<organism evidence="2 3">
    <name type="scientific">Bacteroides graminisolvens DSM 19988 = JCM 15093</name>
    <dbReference type="NCBI Taxonomy" id="1121097"/>
    <lineage>
        <taxon>Bacteria</taxon>
        <taxon>Pseudomonadati</taxon>
        <taxon>Bacteroidota</taxon>
        <taxon>Bacteroidia</taxon>
        <taxon>Bacteroidales</taxon>
        <taxon>Bacteroidaceae</taxon>
        <taxon>Bacteroides</taxon>
    </lineage>
</organism>
<dbReference type="InterPro" id="IPR024339">
    <property type="entry name" value="DUF3836"/>
</dbReference>
<keyword evidence="3" id="KW-1185">Reference proteome</keyword>
<comment type="caution">
    <text evidence="2">The sequence shown here is derived from an EMBL/GenBank/DDBJ whole genome shotgun (WGS) entry which is preliminary data.</text>
</comment>
<evidence type="ECO:0000313" key="3">
    <source>
        <dbReference type="Proteomes" id="UP000027601"/>
    </source>
</evidence>
<protein>
    <recommendedName>
        <fullName evidence="4">DUF3836 domain-containing protein</fullName>
    </recommendedName>
</protein>
<proteinExistence type="predicted"/>
<dbReference type="eggNOG" id="ENOG502ZDM7">
    <property type="taxonomic scope" value="Bacteria"/>
</dbReference>
<name>A0A069CYZ9_9BACE</name>
<dbReference type="RefSeq" id="WP_024995488.1">
    <property type="nucleotide sequence ID" value="NZ_ATZI01000001.1"/>
</dbReference>
<keyword evidence="1" id="KW-0732">Signal</keyword>
<dbReference type="Pfam" id="PF12930">
    <property type="entry name" value="DUF3836"/>
    <property type="match status" value="1"/>
</dbReference>
<accession>A0A069CYZ9</accession>
<dbReference type="AlphaFoldDB" id="A0A069CYZ9"/>
<gene>
    <name evidence="2" type="ORF">JCM15093_367</name>
</gene>
<dbReference type="STRING" id="1121097.GCA_000428125_00202"/>
<dbReference type="Proteomes" id="UP000027601">
    <property type="component" value="Unassembled WGS sequence"/>
</dbReference>
<evidence type="ECO:0000256" key="1">
    <source>
        <dbReference type="SAM" id="SignalP"/>
    </source>
</evidence>
<dbReference type="EMBL" id="BAJS01000001">
    <property type="protein sequence ID" value="GAK35286.1"/>
    <property type="molecule type" value="Genomic_DNA"/>
</dbReference>